<keyword evidence="1" id="KW-0812">Transmembrane</keyword>
<comment type="caution">
    <text evidence="2">The sequence shown here is derived from an EMBL/GenBank/DDBJ whole genome shotgun (WGS) entry which is preliminary data.</text>
</comment>
<sequence length="80" mass="8533">MIITTTKTISTKATATITPPRFHHSDRFYDTTDLINLEIGIAMGCTISPILFVMAMEVILKAAEDSAGPANLGGGCYSLL</sequence>
<keyword evidence="1" id="KW-1133">Transmembrane helix</keyword>
<organism evidence="2 3">
    <name type="scientific">Elysia crispata</name>
    <name type="common">lettuce slug</name>
    <dbReference type="NCBI Taxonomy" id="231223"/>
    <lineage>
        <taxon>Eukaryota</taxon>
        <taxon>Metazoa</taxon>
        <taxon>Spiralia</taxon>
        <taxon>Lophotrochozoa</taxon>
        <taxon>Mollusca</taxon>
        <taxon>Gastropoda</taxon>
        <taxon>Heterobranchia</taxon>
        <taxon>Euthyneura</taxon>
        <taxon>Panpulmonata</taxon>
        <taxon>Sacoglossa</taxon>
        <taxon>Placobranchoidea</taxon>
        <taxon>Plakobranchidae</taxon>
        <taxon>Elysia</taxon>
    </lineage>
</organism>
<dbReference type="EMBL" id="JAWDGP010003844">
    <property type="protein sequence ID" value="KAK3770427.1"/>
    <property type="molecule type" value="Genomic_DNA"/>
</dbReference>
<dbReference type="Proteomes" id="UP001283361">
    <property type="component" value="Unassembled WGS sequence"/>
</dbReference>
<proteinExistence type="predicted"/>
<keyword evidence="3" id="KW-1185">Reference proteome</keyword>
<reference evidence="2" key="1">
    <citation type="journal article" date="2023" name="G3 (Bethesda)">
        <title>A reference genome for the long-term kleptoplast-retaining sea slug Elysia crispata morphotype clarki.</title>
        <authorList>
            <person name="Eastman K.E."/>
            <person name="Pendleton A.L."/>
            <person name="Shaikh M.A."/>
            <person name="Suttiyut T."/>
            <person name="Ogas R."/>
            <person name="Tomko P."/>
            <person name="Gavelis G."/>
            <person name="Widhalm J.R."/>
            <person name="Wisecaver J.H."/>
        </authorList>
    </citation>
    <scope>NUCLEOTIDE SEQUENCE</scope>
    <source>
        <strain evidence="2">ECLA1</strain>
    </source>
</reference>
<evidence type="ECO:0000313" key="3">
    <source>
        <dbReference type="Proteomes" id="UP001283361"/>
    </source>
</evidence>
<protein>
    <submittedName>
        <fullName evidence="2">Uncharacterized protein</fullName>
    </submittedName>
</protein>
<feature type="transmembrane region" description="Helical" evidence="1">
    <location>
        <begin position="39"/>
        <end position="60"/>
    </location>
</feature>
<gene>
    <name evidence="2" type="ORF">RRG08_012169</name>
</gene>
<evidence type="ECO:0000313" key="2">
    <source>
        <dbReference type="EMBL" id="KAK3770427.1"/>
    </source>
</evidence>
<evidence type="ECO:0000256" key="1">
    <source>
        <dbReference type="SAM" id="Phobius"/>
    </source>
</evidence>
<name>A0AAE0ZL27_9GAST</name>
<dbReference type="AlphaFoldDB" id="A0AAE0ZL27"/>
<accession>A0AAE0ZL27</accession>
<keyword evidence="1" id="KW-0472">Membrane</keyword>